<dbReference type="AlphaFoldDB" id="E9CKW9"/>
<evidence type="ECO:0000313" key="1">
    <source>
        <dbReference type="EMBL" id="EFW12790.1"/>
    </source>
</evidence>
<proteinExistence type="predicted"/>
<dbReference type="HOGENOM" id="CLU_3276571_0_0_6"/>
<keyword evidence="2" id="KW-1185">Reference proteome</keyword>
<evidence type="ECO:0000313" key="2">
    <source>
        <dbReference type="Proteomes" id="UP000013568"/>
    </source>
</evidence>
<sequence length="41" mass="4944">MASAFGRSVISGVLFSRHFLPLWFWLQDYFTFLYNLRDIPM</sequence>
<accession>E9CKW9</accession>
<gene>
    <name evidence="1" type="ORF">SSYM_0822</name>
</gene>
<name>E9CKW9_9GAMM</name>
<protein>
    <submittedName>
        <fullName evidence="1">Uncharacterized protein</fullName>
    </submittedName>
</protein>
<dbReference type="EMBL" id="GL636105">
    <property type="protein sequence ID" value="EFW12790.1"/>
    <property type="molecule type" value="Genomic_DNA"/>
</dbReference>
<reference evidence="2" key="1">
    <citation type="journal article" date="2011" name="Genome Biol. Evol.">
        <title>Massive genomic decay in Serratia symbiotica, a recently evolved symbiont of aphids.</title>
        <authorList>
            <person name="Burke G.R."/>
            <person name="Moran N.A."/>
        </authorList>
    </citation>
    <scope>NUCLEOTIDE SEQUENCE [LARGE SCALE GENOMIC DNA]</scope>
    <source>
        <strain evidence="2">Tucson</strain>
    </source>
</reference>
<dbReference type="Proteomes" id="UP000013568">
    <property type="component" value="Unassembled WGS sequence"/>
</dbReference>
<organism evidence="1 2">
    <name type="scientific">Serratia symbiotica str. Tucson</name>
    <dbReference type="NCBI Taxonomy" id="914128"/>
    <lineage>
        <taxon>Bacteria</taxon>
        <taxon>Pseudomonadati</taxon>
        <taxon>Pseudomonadota</taxon>
        <taxon>Gammaproteobacteria</taxon>
        <taxon>Enterobacterales</taxon>
        <taxon>Yersiniaceae</taxon>
        <taxon>Serratia</taxon>
        <taxon>Serratia symbiotica</taxon>
    </lineage>
</organism>